<dbReference type="PROSITE" id="PS50975">
    <property type="entry name" value="ATP_GRASP"/>
    <property type="match status" value="1"/>
</dbReference>
<evidence type="ECO:0000313" key="4">
    <source>
        <dbReference type="EnsemblMetazoa" id="HelroP159014"/>
    </source>
</evidence>
<dbReference type="InParanoid" id="T1ENH5"/>
<dbReference type="eggNOG" id="ENOG502SATC">
    <property type="taxonomic scope" value="Eukaryota"/>
</dbReference>
<dbReference type="Pfam" id="PF02655">
    <property type="entry name" value="ATP-grasp_3"/>
    <property type="match status" value="1"/>
</dbReference>
<feature type="domain" description="ATP-grasp" evidence="2">
    <location>
        <begin position="115"/>
        <end position="321"/>
    </location>
</feature>
<dbReference type="RefSeq" id="XP_009009196.1">
    <property type="nucleotide sequence ID" value="XM_009010948.1"/>
</dbReference>
<dbReference type="OMA" id="ENITSCQ"/>
<evidence type="ECO:0000313" key="3">
    <source>
        <dbReference type="EMBL" id="ESO12476.1"/>
    </source>
</evidence>
<dbReference type="EnsemblMetazoa" id="HelroT159014">
    <property type="protein sequence ID" value="HelroP159014"/>
    <property type="gene ID" value="HelroG159014"/>
</dbReference>
<dbReference type="EMBL" id="KB095811">
    <property type="protein sequence ID" value="ESO12476.1"/>
    <property type="molecule type" value="Genomic_DNA"/>
</dbReference>
<dbReference type="PANTHER" id="PTHR37018:SF1">
    <property type="entry name" value="CULTURE SPECIFIC PROTEIN, PUTATIVE (AFU_ORTHOLOGUE AFUA_2G00130)-RELATED"/>
    <property type="match status" value="1"/>
</dbReference>
<reference evidence="5" key="1">
    <citation type="submission" date="2012-12" db="EMBL/GenBank/DDBJ databases">
        <authorList>
            <person name="Hellsten U."/>
            <person name="Grimwood J."/>
            <person name="Chapman J.A."/>
            <person name="Shapiro H."/>
            <person name="Aerts A."/>
            <person name="Otillar R.P."/>
            <person name="Terry A.Y."/>
            <person name="Boore J.L."/>
            <person name="Simakov O."/>
            <person name="Marletaz F."/>
            <person name="Cho S.-J."/>
            <person name="Edsinger-Gonzales E."/>
            <person name="Havlak P."/>
            <person name="Kuo D.-H."/>
            <person name="Larsson T."/>
            <person name="Lv J."/>
            <person name="Arendt D."/>
            <person name="Savage R."/>
            <person name="Osoegawa K."/>
            <person name="de Jong P."/>
            <person name="Lindberg D.R."/>
            <person name="Seaver E.C."/>
            <person name="Weisblat D.A."/>
            <person name="Putnam N.H."/>
            <person name="Grigoriev I.V."/>
            <person name="Rokhsar D.S."/>
        </authorList>
    </citation>
    <scope>NUCLEOTIDE SEQUENCE</scope>
</reference>
<accession>T1ENH5</accession>
<evidence type="ECO:0000256" key="1">
    <source>
        <dbReference type="PROSITE-ProRule" id="PRU00409"/>
    </source>
</evidence>
<dbReference type="PANTHER" id="PTHR37018">
    <property type="entry name" value="CULTURE SPECIFIC PROTEIN, PUTATIVE (AFU_ORTHOLOGUE AFUA_2G00130)-RELATED"/>
    <property type="match status" value="1"/>
</dbReference>
<dbReference type="GO" id="GO:0046872">
    <property type="term" value="F:metal ion binding"/>
    <property type="evidence" value="ECO:0007669"/>
    <property type="project" value="InterPro"/>
</dbReference>
<keyword evidence="5" id="KW-1185">Reference proteome</keyword>
<name>T1ENH5_HELRO</name>
<dbReference type="InterPro" id="IPR011761">
    <property type="entry name" value="ATP-grasp"/>
</dbReference>
<dbReference type="SUPFAM" id="SSF56059">
    <property type="entry name" value="Glutathione synthetase ATP-binding domain-like"/>
    <property type="match status" value="1"/>
</dbReference>
<keyword evidence="1" id="KW-0547">Nucleotide-binding</keyword>
<reference evidence="4" key="3">
    <citation type="submission" date="2015-06" db="UniProtKB">
        <authorList>
            <consortium name="EnsemblMetazoa"/>
        </authorList>
    </citation>
    <scope>IDENTIFICATION</scope>
</reference>
<gene>
    <name evidence="4" type="primary">20198125</name>
    <name evidence="3" type="ORF">HELRODRAFT_159014</name>
</gene>
<evidence type="ECO:0000313" key="5">
    <source>
        <dbReference type="Proteomes" id="UP000015101"/>
    </source>
</evidence>
<sequence>MLTISELYKHDIADNSIFILEYPSSYPEHFEKSEYIVNKSKYTLDDHYREHDYESNRIEKPHRNLAVMGNKARVYVDQKPSELLVEHWRKKLSNETLRYGQLGEKVTHVCLFPLEVLSSKLHSVNPDAHYHVHSKKFIEEIPCRQADTLSELEFPCVLKVCRSSGGHGTWVLQDRSQFDYWNKNIQETMPNADLTVTKYVENVVANFCCHVYLFKNGQWRWIGVTEKILNHEIWVGAFVEMDKQVAHEKLTHETIKPVLKALHEKSYFGIVGIDVLVDETAKQYVIDINPRIVGSTPLLLSAIELQKKGWSAGMFFTDVKFYNTTLIEIIDNAEAVFAENITSCQKLKKLFMVAINGNQALLDLLLDLKANT</sequence>
<dbReference type="GO" id="GO:0005524">
    <property type="term" value="F:ATP binding"/>
    <property type="evidence" value="ECO:0007669"/>
    <property type="project" value="UniProtKB-UniRule"/>
</dbReference>
<dbReference type="EMBL" id="AMQM01000172">
    <property type="status" value="NOT_ANNOTATED_CDS"/>
    <property type="molecule type" value="Genomic_DNA"/>
</dbReference>
<protein>
    <recommendedName>
        <fullName evidence="2">ATP-grasp domain-containing protein</fullName>
    </recommendedName>
</protein>
<organism evidence="4 5">
    <name type="scientific">Helobdella robusta</name>
    <name type="common">Californian leech</name>
    <dbReference type="NCBI Taxonomy" id="6412"/>
    <lineage>
        <taxon>Eukaryota</taxon>
        <taxon>Metazoa</taxon>
        <taxon>Spiralia</taxon>
        <taxon>Lophotrochozoa</taxon>
        <taxon>Annelida</taxon>
        <taxon>Clitellata</taxon>
        <taxon>Hirudinea</taxon>
        <taxon>Rhynchobdellida</taxon>
        <taxon>Glossiphoniidae</taxon>
        <taxon>Helobdella</taxon>
    </lineage>
</organism>
<dbReference type="KEGG" id="hro:HELRODRAFT_159014"/>
<reference evidence="3 5" key="2">
    <citation type="journal article" date="2013" name="Nature">
        <title>Insights into bilaterian evolution from three spiralian genomes.</title>
        <authorList>
            <person name="Simakov O."/>
            <person name="Marletaz F."/>
            <person name="Cho S.J."/>
            <person name="Edsinger-Gonzales E."/>
            <person name="Havlak P."/>
            <person name="Hellsten U."/>
            <person name="Kuo D.H."/>
            <person name="Larsson T."/>
            <person name="Lv J."/>
            <person name="Arendt D."/>
            <person name="Savage R."/>
            <person name="Osoegawa K."/>
            <person name="de Jong P."/>
            <person name="Grimwood J."/>
            <person name="Chapman J.A."/>
            <person name="Shapiro H."/>
            <person name="Aerts A."/>
            <person name="Otillar R.P."/>
            <person name="Terry A.Y."/>
            <person name="Boore J.L."/>
            <person name="Grigoriev I.V."/>
            <person name="Lindberg D.R."/>
            <person name="Seaver E.C."/>
            <person name="Weisblat D.A."/>
            <person name="Putnam N.H."/>
            <person name="Rokhsar D.S."/>
        </authorList>
    </citation>
    <scope>NUCLEOTIDE SEQUENCE</scope>
</reference>
<dbReference type="Gene3D" id="3.30.470.20">
    <property type="entry name" value="ATP-grasp fold, B domain"/>
    <property type="match status" value="1"/>
</dbReference>
<dbReference type="CTD" id="20198125"/>
<dbReference type="InterPro" id="IPR003806">
    <property type="entry name" value="ATP-grasp_PylC-type"/>
</dbReference>
<dbReference type="OrthoDB" id="5946236at2759"/>
<dbReference type="Proteomes" id="UP000015101">
    <property type="component" value="Unassembled WGS sequence"/>
</dbReference>
<dbReference type="HOGENOM" id="CLU_045742_0_0_1"/>
<keyword evidence="1" id="KW-0067">ATP-binding</keyword>
<dbReference type="GeneID" id="20198125"/>
<evidence type="ECO:0000259" key="2">
    <source>
        <dbReference type="PROSITE" id="PS50975"/>
    </source>
</evidence>
<dbReference type="AlphaFoldDB" id="T1ENH5"/>
<dbReference type="InterPro" id="IPR053269">
    <property type="entry name" value="Asp-Met_ligase"/>
</dbReference>
<proteinExistence type="predicted"/>